<sequence length="397" mass="41988">MNFFLQKLEMSSVSVRKSSPVVIRPPEPVTSGTTTIKLTSLDSALVKVPFTALLVFEHPSHDDATETIKSALSEALAHYSPFAGRIISSRSDDGGDGFSIRCTGEGMEFVAASADCGLEEAKIFGESTGTETLLDELAVYYPVGSYGCSGDDPLLSVQVTEFTCGGLVLGVTWSHAIADGVGIGQFLAAVGELARGSPSPSVAPARWDAAVSGLPTLFDAIHQATLLCPEPLDLVACVDVTIPSAMISRVRDKCSNCVANQLVAAAASGAVASAAIVDLVKMIRRAKDQLPETMVGEEDGGGGRRLMQGLRGRYNMLHVSSWRNVGFEQVDLGVGAPARVISHWPGGMPPVPPICMVYPPCKGKDGVNVLSMSMREEHADAFLNELANLCRAYRLMD</sequence>
<dbReference type="EMBL" id="OZ075121">
    <property type="protein sequence ID" value="CAL4898514.1"/>
    <property type="molecule type" value="Genomic_DNA"/>
</dbReference>
<dbReference type="GO" id="GO:0016747">
    <property type="term" value="F:acyltransferase activity, transferring groups other than amino-acyl groups"/>
    <property type="evidence" value="ECO:0007669"/>
    <property type="project" value="UniProtKB-ARBA"/>
</dbReference>
<dbReference type="Proteomes" id="UP001497457">
    <property type="component" value="Chromosome 11b"/>
</dbReference>
<evidence type="ECO:0000313" key="2">
    <source>
        <dbReference type="EMBL" id="CAL4898514.1"/>
    </source>
</evidence>
<dbReference type="Gene3D" id="3.30.559.10">
    <property type="entry name" value="Chloramphenicol acetyltransferase-like domain"/>
    <property type="match status" value="2"/>
</dbReference>
<name>A0ABC8VXD7_9POAL</name>
<protein>
    <submittedName>
        <fullName evidence="2">Uncharacterized protein</fullName>
    </submittedName>
</protein>
<evidence type="ECO:0000313" key="3">
    <source>
        <dbReference type="Proteomes" id="UP001497457"/>
    </source>
</evidence>
<dbReference type="Pfam" id="PF02458">
    <property type="entry name" value="Transferase"/>
    <property type="match status" value="1"/>
</dbReference>
<reference evidence="2" key="1">
    <citation type="submission" date="2024-10" db="EMBL/GenBank/DDBJ databases">
        <authorList>
            <person name="Ryan C."/>
        </authorList>
    </citation>
    <scope>NUCLEOTIDE SEQUENCE [LARGE SCALE GENOMIC DNA]</scope>
</reference>
<dbReference type="PANTHER" id="PTHR31147:SF61">
    <property type="entry name" value="ACYL TRANSFERASE 15"/>
    <property type="match status" value="1"/>
</dbReference>
<evidence type="ECO:0000256" key="1">
    <source>
        <dbReference type="ARBA" id="ARBA00009861"/>
    </source>
</evidence>
<gene>
    <name evidence="2" type="ORF">URODEC1_LOCUS7783</name>
</gene>
<accession>A0ABC8VXD7</accession>
<proteinExistence type="inferred from homology"/>
<dbReference type="AlphaFoldDB" id="A0ABC8VXD7"/>
<dbReference type="PANTHER" id="PTHR31147">
    <property type="entry name" value="ACYL TRANSFERASE 4"/>
    <property type="match status" value="1"/>
</dbReference>
<keyword evidence="3" id="KW-1185">Reference proteome</keyword>
<comment type="similarity">
    <text evidence="1">Belongs to the plant acyltransferase family.</text>
</comment>
<dbReference type="InterPro" id="IPR050898">
    <property type="entry name" value="Plant_acyltransferase"/>
</dbReference>
<dbReference type="InterPro" id="IPR023213">
    <property type="entry name" value="CAT-like_dom_sf"/>
</dbReference>
<organism evidence="2 3">
    <name type="scientific">Urochloa decumbens</name>
    <dbReference type="NCBI Taxonomy" id="240449"/>
    <lineage>
        <taxon>Eukaryota</taxon>
        <taxon>Viridiplantae</taxon>
        <taxon>Streptophyta</taxon>
        <taxon>Embryophyta</taxon>
        <taxon>Tracheophyta</taxon>
        <taxon>Spermatophyta</taxon>
        <taxon>Magnoliopsida</taxon>
        <taxon>Liliopsida</taxon>
        <taxon>Poales</taxon>
        <taxon>Poaceae</taxon>
        <taxon>PACMAD clade</taxon>
        <taxon>Panicoideae</taxon>
        <taxon>Panicodae</taxon>
        <taxon>Paniceae</taxon>
        <taxon>Melinidinae</taxon>
        <taxon>Urochloa</taxon>
    </lineage>
</organism>